<organism evidence="6 7">
    <name type="scientific">Aspergillus sydowii CBS 593.65</name>
    <dbReference type="NCBI Taxonomy" id="1036612"/>
    <lineage>
        <taxon>Eukaryota</taxon>
        <taxon>Fungi</taxon>
        <taxon>Dikarya</taxon>
        <taxon>Ascomycota</taxon>
        <taxon>Pezizomycotina</taxon>
        <taxon>Eurotiomycetes</taxon>
        <taxon>Eurotiomycetidae</taxon>
        <taxon>Eurotiales</taxon>
        <taxon>Aspergillaceae</taxon>
        <taxon>Aspergillus</taxon>
        <taxon>Aspergillus subgen. Nidulantes</taxon>
    </lineage>
</organism>
<evidence type="ECO:0000256" key="2">
    <source>
        <dbReference type="ARBA" id="ARBA00022630"/>
    </source>
</evidence>
<evidence type="ECO:0000313" key="7">
    <source>
        <dbReference type="Proteomes" id="UP000184356"/>
    </source>
</evidence>
<dbReference type="STRING" id="1036612.A0A1L9TBE9"/>
<evidence type="ECO:0008006" key="8">
    <source>
        <dbReference type="Google" id="ProtNLM"/>
    </source>
</evidence>
<keyword evidence="2" id="KW-0285">Flavoprotein</keyword>
<dbReference type="EMBL" id="KV878590">
    <property type="protein sequence ID" value="OJJ56726.1"/>
    <property type="molecule type" value="Genomic_DNA"/>
</dbReference>
<evidence type="ECO:0000256" key="5">
    <source>
        <dbReference type="SAM" id="MobiDB-lite"/>
    </source>
</evidence>
<dbReference type="OrthoDB" id="10250990at2759"/>
<accession>A0A1L9TBE9</accession>
<evidence type="ECO:0000256" key="3">
    <source>
        <dbReference type="ARBA" id="ARBA00022643"/>
    </source>
</evidence>
<feature type="compositionally biased region" description="Basic and acidic residues" evidence="5">
    <location>
        <begin position="136"/>
        <end position="157"/>
    </location>
</feature>
<sequence>MTQKEQVEAPDQEAQIKRNPYADFATVERQRPPFNNDAGMEFTKTPTPSWRAGDGASSEHWKNHKSITIDPYEEGRGPWLNYKLLISATVPRPIALASTVSADGKTANLAPFSFWQCASTDPPMYSLSFTSRSVKRHPDESPRDQGDLYLDDARVGR</sequence>
<dbReference type="Proteomes" id="UP000184356">
    <property type="component" value="Unassembled WGS sequence"/>
</dbReference>
<comment type="similarity">
    <text evidence="4">Belongs to the flavoredoxin family.</text>
</comment>
<feature type="region of interest" description="Disordered" evidence="5">
    <location>
        <begin position="1"/>
        <end position="62"/>
    </location>
</feature>
<dbReference type="PANTHER" id="PTHR33798:SF5">
    <property type="entry name" value="FLAVIN REDUCTASE LIKE DOMAIN-CONTAINING PROTEIN"/>
    <property type="match status" value="1"/>
</dbReference>
<dbReference type="InterPro" id="IPR012349">
    <property type="entry name" value="Split_barrel_FMN-bd"/>
</dbReference>
<comment type="cofactor">
    <cofactor evidence="1">
        <name>FMN</name>
        <dbReference type="ChEBI" id="CHEBI:58210"/>
    </cofactor>
</comment>
<dbReference type="AlphaFoldDB" id="A0A1L9TBE9"/>
<dbReference type="VEuPathDB" id="FungiDB:ASPSYDRAFT_1182430"/>
<feature type="region of interest" description="Disordered" evidence="5">
    <location>
        <begin position="131"/>
        <end position="157"/>
    </location>
</feature>
<keyword evidence="3" id="KW-0288">FMN</keyword>
<evidence type="ECO:0000313" key="6">
    <source>
        <dbReference type="EMBL" id="OJJ56726.1"/>
    </source>
</evidence>
<dbReference type="SUPFAM" id="SSF50475">
    <property type="entry name" value="FMN-binding split barrel"/>
    <property type="match status" value="1"/>
</dbReference>
<protein>
    <recommendedName>
        <fullName evidence="8">Flavin reductase like domain-containing protein</fullName>
    </recommendedName>
</protein>
<proteinExistence type="inferred from homology"/>
<name>A0A1L9TBE9_9EURO</name>
<reference evidence="7" key="1">
    <citation type="journal article" date="2017" name="Genome Biol.">
        <title>Comparative genomics reveals high biological diversity and specific adaptations in the industrially and medically important fungal genus Aspergillus.</title>
        <authorList>
            <person name="de Vries R.P."/>
            <person name="Riley R."/>
            <person name="Wiebenga A."/>
            <person name="Aguilar-Osorio G."/>
            <person name="Amillis S."/>
            <person name="Uchima C.A."/>
            <person name="Anderluh G."/>
            <person name="Asadollahi M."/>
            <person name="Askin M."/>
            <person name="Barry K."/>
            <person name="Battaglia E."/>
            <person name="Bayram O."/>
            <person name="Benocci T."/>
            <person name="Braus-Stromeyer S.A."/>
            <person name="Caldana C."/>
            <person name="Canovas D."/>
            <person name="Cerqueira G.C."/>
            <person name="Chen F."/>
            <person name="Chen W."/>
            <person name="Choi C."/>
            <person name="Clum A."/>
            <person name="Dos Santos R.A."/>
            <person name="Damasio A.R."/>
            <person name="Diallinas G."/>
            <person name="Emri T."/>
            <person name="Fekete E."/>
            <person name="Flipphi M."/>
            <person name="Freyberg S."/>
            <person name="Gallo A."/>
            <person name="Gournas C."/>
            <person name="Habgood R."/>
            <person name="Hainaut M."/>
            <person name="Harispe M.L."/>
            <person name="Henrissat B."/>
            <person name="Hilden K.S."/>
            <person name="Hope R."/>
            <person name="Hossain A."/>
            <person name="Karabika E."/>
            <person name="Karaffa L."/>
            <person name="Karanyi Z."/>
            <person name="Krasevec N."/>
            <person name="Kuo A."/>
            <person name="Kusch H."/>
            <person name="LaButti K."/>
            <person name="Lagendijk E.L."/>
            <person name="Lapidus A."/>
            <person name="Levasseur A."/>
            <person name="Lindquist E."/>
            <person name="Lipzen A."/>
            <person name="Logrieco A.F."/>
            <person name="MacCabe A."/>
            <person name="Maekelae M.R."/>
            <person name="Malavazi I."/>
            <person name="Melin P."/>
            <person name="Meyer V."/>
            <person name="Mielnichuk N."/>
            <person name="Miskei M."/>
            <person name="Molnar A.P."/>
            <person name="Mule G."/>
            <person name="Ngan C.Y."/>
            <person name="Orejas M."/>
            <person name="Orosz E."/>
            <person name="Ouedraogo J.P."/>
            <person name="Overkamp K.M."/>
            <person name="Park H.-S."/>
            <person name="Perrone G."/>
            <person name="Piumi F."/>
            <person name="Punt P.J."/>
            <person name="Ram A.F."/>
            <person name="Ramon A."/>
            <person name="Rauscher S."/>
            <person name="Record E."/>
            <person name="Riano-Pachon D.M."/>
            <person name="Robert V."/>
            <person name="Roehrig J."/>
            <person name="Ruller R."/>
            <person name="Salamov A."/>
            <person name="Salih N.S."/>
            <person name="Samson R.A."/>
            <person name="Sandor E."/>
            <person name="Sanguinetti M."/>
            <person name="Schuetze T."/>
            <person name="Sepcic K."/>
            <person name="Shelest E."/>
            <person name="Sherlock G."/>
            <person name="Sophianopoulou V."/>
            <person name="Squina F.M."/>
            <person name="Sun H."/>
            <person name="Susca A."/>
            <person name="Todd R.B."/>
            <person name="Tsang A."/>
            <person name="Unkles S.E."/>
            <person name="van de Wiele N."/>
            <person name="van Rossen-Uffink D."/>
            <person name="Oliveira J.V."/>
            <person name="Vesth T.C."/>
            <person name="Visser J."/>
            <person name="Yu J.-H."/>
            <person name="Zhou M."/>
            <person name="Andersen M.R."/>
            <person name="Archer D.B."/>
            <person name="Baker S.E."/>
            <person name="Benoit I."/>
            <person name="Brakhage A.A."/>
            <person name="Braus G.H."/>
            <person name="Fischer R."/>
            <person name="Frisvad J.C."/>
            <person name="Goldman G.H."/>
            <person name="Houbraken J."/>
            <person name="Oakley B."/>
            <person name="Pocsi I."/>
            <person name="Scazzocchio C."/>
            <person name="Seiboth B."/>
            <person name="vanKuyk P.A."/>
            <person name="Wortman J."/>
            <person name="Dyer P.S."/>
            <person name="Grigoriev I.V."/>
        </authorList>
    </citation>
    <scope>NUCLEOTIDE SEQUENCE [LARGE SCALE GENOMIC DNA]</scope>
    <source>
        <strain evidence="7">CBS 593.65</strain>
    </source>
</reference>
<gene>
    <name evidence="6" type="ORF">ASPSYDRAFT_1182430</name>
</gene>
<dbReference type="GeneID" id="63756458"/>
<dbReference type="PANTHER" id="PTHR33798">
    <property type="entry name" value="FLAVOPROTEIN OXYGENASE"/>
    <property type="match status" value="1"/>
</dbReference>
<evidence type="ECO:0000256" key="1">
    <source>
        <dbReference type="ARBA" id="ARBA00001917"/>
    </source>
</evidence>
<keyword evidence="7" id="KW-1185">Reference proteome</keyword>
<dbReference type="Gene3D" id="2.30.110.10">
    <property type="entry name" value="Electron Transport, Fmn-binding Protein, Chain A"/>
    <property type="match status" value="1"/>
</dbReference>
<evidence type="ECO:0000256" key="4">
    <source>
        <dbReference type="ARBA" id="ARBA00038054"/>
    </source>
</evidence>
<dbReference type="RefSeq" id="XP_040700532.1">
    <property type="nucleotide sequence ID" value="XM_040840385.1"/>
</dbReference>